<dbReference type="AlphaFoldDB" id="A0A1B4FMD7"/>
<gene>
    <name evidence="4" type="ORF">WS70_24145</name>
</gene>
<evidence type="ECO:0000313" key="4">
    <source>
        <dbReference type="EMBL" id="AOJ04849.1"/>
    </source>
</evidence>
<dbReference type="Pfam" id="PF20995">
    <property type="entry name" value="Tla3_C"/>
    <property type="match status" value="1"/>
</dbReference>
<keyword evidence="1" id="KW-0472">Membrane</keyword>
<evidence type="ECO:0008006" key="6">
    <source>
        <dbReference type="Google" id="ProtNLM"/>
    </source>
</evidence>
<dbReference type="InterPro" id="IPR021531">
    <property type="entry name" value="Tla3_N"/>
</dbReference>
<protein>
    <recommendedName>
        <fullName evidence="6">DUF2875 domain-containing protein</fullName>
    </recommendedName>
</protein>
<sequence length="552" mass="61045">MKPRIWPYVLGFILIVLGWTIIVMTRHYHYWQATGQEMPGMVSSIRNGVLVALGVVAAAFAVSYIWLNRTPVEPPHAVASSISVSPVLPAAAMHSNNGTPAVLAQTGEKFVLEVRGLGLVTGRNANDEIWNAVEAKADNHSTYMSQNPTDYPDNEDSRMTYLEVGTGLSFQLAAHHSVDYWPVPVFIWEPPKAPHVSRPANELSGIRQEASLGVTLLLWQEDANTDDGATIIEKLFAFFDAHPDVPEAVIVTFDGAATRKLNQTPGYVDTFKQSNLPTMPDSMVAMLVSRSDRVDQLIRPYAVEQTENVNKNTTEYDITKLWNFFWEKNNGEGPGSFEAYYQEQQKAVGIQPRAFLGFMSAQWWQTQLPEFWKTISNKGPGEFKPTPYIPVRWTTWQVKQFDNAPLLGYLHRPVDVKLTDSHGKPFKTAQQAEALKVGWQQAIGTLPAGETPKRIFYDTTGDRTWVAPINQALAQSGPSSPSLDDVKEGYDIGHRIGNTGISSPLVQIGLGLIAGYNEGGASATINRRPNGTATIVMVSPPTQKQPDLNPFR</sequence>
<evidence type="ECO:0000313" key="5">
    <source>
        <dbReference type="Proteomes" id="UP000062519"/>
    </source>
</evidence>
<evidence type="ECO:0000259" key="3">
    <source>
        <dbReference type="Pfam" id="PF20995"/>
    </source>
</evidence>
<reference evidence="4 5" key="1">
    <citation type="submission" date="2015-12" db="EMBL/GenBank/DDBJ databases">
        <title>Diversity of Burkholderia near neighbor genomes.</title>
        <authorList>
            <person name="Sahl J."/>
            <person name="Wagner D."/>
            <person name="Keim P."/>
        </authorList>
    </citation>
    <scope>NUCLEOTIDE SEQUENCE [LARGE SCALE GENOMIC DNA]</scope>
    <source>
        <strain evidence="4 5">BDU6</strain>
    </source>
</reference>
<keyword evidence="1" id="KW-1133">Transmembrane helix</keyword>
<feature type="domain" description="Type VI lipase adapter protein Tla3 N-terminal" evidence="2">
    <location>
        <begin position="110"/>
        <end position="270"/>
    </location>
</feature>
<feature type="transmembrane region" description="Helical" evidence="1">
    <location>
        <begin position="45"/>
        <end position="67"/>
    </location>
</feature>
<dbReference type="Proteomes" id="UP000062519">
    <property type="component" value="Chromosome 2"/>
</dbReference>
<dbReference type="KEGG" id="buu:WS70_24145"/>
<dbReference type="RefSeq" id="WP_162498999.1">
    <property type="nucleotide sequence ID" value="NZ_CP013387.1"/>
</dbReference>
<evidence type="ECO:0000259" key="2">
    <source>
        <dbReference type="Pfam" id="PF11394"/>
    </source>
</evidence>
<feature type="domain" description="Type VI lipase adapter protein Tla3 C-terminal" evidence="3">
    <location>
        <begin position="407"/>
        <end position="540"/>
    </location>
</feature>
<dbReference type="EMBL" id="CP013387">
    <property type="protein sequence ID" value="AOJ04849.1"/>
    <property type="molecule type" value="Genomic_DNA"/>
</dbReference>
<accession>A0A1B4FMD7</accession>
<keyword evidence="1" id="KW-0812">Transmembrane</keyword>
<evidence type="ECO:0000256" key="1">
    <source>
        <dbReference type="SAM" id="Phobius"/>
    </source>
</evidence>
<feature type="transmembrane region" description="Helical" evidence="1">
    <location>
        <begin position="6"/>
        <end position="24"/>
    </location>
</feature>
<name>A0A1B4FMD7_9BURK</name>
<dbReference type="InterPro" id="IPR048303">
    <property type="entry name" value="Tla3_C"/>
</dbReference>
<organism evidence="4 5">
    <name type="scientific">Burkholderia mayonis</name>
    <dbReference type="NCBI Taxonomy" id="1385591"/>
    <lineage>
        <taxon>Bacteria</taxon>
        <taxon>Pseudomonadati</taxon>
        <taxon>Pseudomonadota</taxon>
        <taxon>Betaproteobacteria</taxon>
        <taxon>Burkholderiales</taxon>
        <taxon>Burkholderiaceae</taxon>
        <taxon>Burkholderia</taxon>
        <taxon>pseudomallei group</taxon>
    </lineage>
</organism>
<dbReference type="Pfam" id="PF11394">
    <property type="entry name" value="Tla3_N"/>
    <property type="match status" value="1"/>
</dbReference>
<proteinExistence type="predicted"/>
<keyword evidence="5" id="KW-1185">Reference proteome</keyword>